<accession>A0ABY5NLQ8</accession>
<evidence type="ECO:0000313" key="1">
    <source>
        <dbReference type="EMBL" id="UUT36124.1"/>
    </source>
</evidence>
<protein>
    <submittedName>
        <fullName evidence="1">Uncharacterized protein</fullName>
    </submittedName>
</protein>
<reference evidence="1" key="1">
    <citation type="submission" date="2022-01" db="EMBL/GenBank/DDBJ databases">
        <title>Microbacterium eymi and Microbacterium rhizovicinus sp. nov., isolated from the rhizospheric soil of Elymus tsukushiensis, a plant native to the Dokdo Islands, Republic of Korea.</title>
        <authorList>
            <person name="Hwang Y.J."/>
        </authorList>
    </citation>
    <scope>NUCLEOTIDE SEQUENCE</scope>
    <source>
        <strain evidence="1">KUDC0405</strain>
    </source>
</reference>
<name>A0ABY5NLQ8_9MICO</name>
<gene>
    <name evidence="1" type="ORF">L2X98_23960</name>
</gene>
<organism evidence="1 2">
    <name type="scientific">Microbacterium elymi</name>
    <dbReference type="NCBI Taxonomy" id="2909587"/>
    <lineage>
        <taxon>Bacteria</taxon>
        <taxon>Bacillati</taxon>
        <taxon>Actinomycetota</taxon>
        <taxon>Actinomycetes</taxon>
        <taxon>Micrococcales</taxon>
        <taxon>Microbacteriaceae</taxon>
        <taxon>Microbacterium</taxon>
    </lineage>
</organism>
<dbReference type="RefSeq" id="WP_259612773.1">
    <property type="nucleotide sequence ID" value="NZ_CP091139.2"/>
</dbReference>
<proteinExistence type="predicted"/>
<dbReference type="Proteomes" id="UP001054811">
    <property type="component" value="Chromosome"/>
</dbReference>
<keyword evidence="2" id="KW-1185">Reference proteome</keyword>
<sequence>MADAIGWLRVLSGAPLRLRSSEATERGALALLDAGDAVATLTVTSLTAVDTRHPDRGRISAAAFGTVRTDVAIGVDSSARVLIDDGAGARMTPTRWESRLRLALRRAIDALDRAESVRDLDDLEHDLTRAELICHRPPGT</sequence>
<evidence type="ECO:0000313" key="2">
    <source>
        <dbReference type="Proteomes" id="UP001054811"/>
    </source>
</evidence>
<dbReference type="EMBL" id="CP091139">
    <property type="protein sequence ID" value="UUT36124.1"/>
    <property type="molecule type" value="Genomic_DNA"/>
</dbReference>